<evidence type="ECO:0000259" key="2">
    <source>
        <dbReference type="PROSITE" id="PS50110"/>
    </source>
</evidence>
<dbReference type="InterPro" id="IPR001789">
    <property type="entry name" value="Sig_transdc_resp-reg_receiver"/>
</dbReference>
<dbReference type="InterPro" id="IPR000845">
    <property type="entry name" value="Nucleoside_phosphorylase_d"/>
</dbReference>
<reference evidence="3 4" key="1">
    <citation type="submission" date="2018-01" db="EMBL/GenBank/DDBJ databases">
        <title>Tropical forage species Digitaria eriantha prevents oxidative stress under low temperature conditions by the incorporation of polyhydroxybutyrate-producing endophytic bacteria.</title>
        <authorList>
            <person name="Stritzler M."/>
            <person name="Ayub N."/>
        </authorList>
    </citation>
    <scope>NUCLEOTIDE SEQUENCE [LARGE SCALE GENOMIC DNA]</scope>
    <source>
        <strain evidence="3 4">FR1</strain>
    </source>
</reference>
<dbReference type="InterPro" id="IPR011006">
    <property type="entry name" value="CheY-like_superfamily"/>
</dbReference>
<evidence type="ECO:0000313" key="4">
    <source>
        <dbReference type="Proteomes" id="UP000235315"/>
    </source>
</evidence>
<organism evidence="3 4">
    <name type="scientific">Pseudomonas ogarae (strain DSM 112162 / CECT 30235 / F113)</name>
    <dbReference type="NCBI Taxonomy" id="1114970"/>
    <lineage>
        <taxon>Bacteria</taxon>
        <taxon>Pseudomonadati</taxon>
        <taxon>Pseudomonadota</taxon>
        <taxon>Gammaproteobacteria</taxon>
        <taxon>Pseudomonadales</taxon>
        <taxon>Pseudomonadaceae</taxon>
        <taxon>Pseudomonas</taxon>
    </lineage>
</organism>
<dbReference type="Gene3D" id="3.40.50.1580">
    <property type="entry name" value="Nucleoside phosphorylase domain"/>
    <property type="match status" value="1"/>
</dbReference>
<dbReference type="PROSITE" id="PS50110">
    <property type="entry name" value="RESPONSE_REGULATORY"/>
    <property type="match status" value="1"/>
</dbReference>
<dbReference type="EMBL" id="CP025738">
    <property type="protein sequence ID" value="AUO46145.1"/>
    <property type="molecule type" value="Genomic_DNA"/>
</dbReference>
<dbReference type="InterPro" id="IPR035994">
    <property type="entry name" value="Nucleoside_phosphorylase_sf"/>
</dbReference>
<feature type="domain" description="Response regulatory" evidence="2">
    <location>
        <begin position="3"/>
        <end position="131"/>
    </location>
</feature>
<dbReference type="Proteomes" id="UP000235315">
    <property type="component" value="Chromosome"/>
</dbReference>
<sequence length="404" mass="43798">MIKLLVVDDEYAKIASISQVVMALDSSIQIEHASTSNEARRKLQENEYDLLIIDLNLPATLGASPTRNGGLEFFDLLLLDKAILLPDVIFLSALEDSLEEAEQAVNERGAIFCSYSTSDSGVWKQILSGKIKYASQRRARINAASPRFDVVVMTALGEPELSAVLKLKYGWKSLRFGNDPTGYHVGEIPRARGSLSVVAASARRKGMPSSAALVSKMVARFQPKYVVMLGICAGVKGKTNYGDVIVADPSWDWGSGKHAETDDGTRVFMAAPYPHPLDTHISQLAMEIGNEKVARELQAGWAGDMPEGKLSIRVGPMASGAAVLATSDAMQPITAQNREVLGVEMEAYAVMASADFACKPSPIPVAIKSVCDFADAEKNDLWQSYAAYTSAAFFNRLFTDEHLI</sequence>
<dbReference type="PANTHER" id="PTHR46832:SF1">
    <property type="entry name" value="5'-METHYLTHIOADENOSINE_S-ADENOSYLHOMOCYSTEINE NUCLEOSIDASE"/>
    <property type="match status" value="1"/>
</dbReference>
<feature type="modified residue" description="4-aspartylphosphate" evidence="1">
    <location>
        <position position="54"/>
    </location>
</feature>
<keyword evidence="4" id="KW-1185">Reference proteome</keyword>
<evidence type="ECO:0000256" key="1">
    <source>
        <dbReference type="PROSITE-ProRule" id="PRU00169"/>
    </source>
</evidence>
<gene>
    <name evidence="3" type="ORF">C1C98_12125</name>
</gene>
<evidence type="ECO:0000313" key="3">
    <source>
        <dbReference type="EMBL" id="AUO46145.1"/>
    </source>
</evidence>
<dbReference type="PANTHER" id="PTHR46832">
    <property type="entry name" value="5'-METHYLTHIOADENOSINE/S-ADENOSYLHOMOCYSTEINE NUCLEOSIDASE"/>
    <property type="match status" value="1"/>
</dbReference>
<dbReference type="Pfam" id="PF01048">
    <property type="entry name" value="PNP_UDP_1"/>
    <property type="match status" value="1"/>
</dbReference>
<proteinExistence type="predicted"/>
<dbReference type="SUPFAM" id="SSF53167">
    <property type="entry name" value="Purine and uridine phosphorylases"/>
    <property type="match status" value="1"/>
</dbReference>
<dbReference type="Gene3D" id="3.40.50.2300">
    <property type="match status" value="1"/>
</dbReference>
<dbReference type="SUPFAM" id="SSF52172">
    <property type="entry name" value="CheY-like"/>
    <property type="match status" value="1"/>
</dbReference>
<protein>
    <submittedName>
        <fullName evidence="3">5'-methylthioadenosine/adenosylhomocysteine nucleosidase</fullName>
    </submittedName>
</protein>
<keyword evidence="1" id="KW-0597">Phosphoprotein</keyword>
<dbReference type="Pfam" id="PF00072">
    <property type="entry name" value="Response_reg"/>
    <property type="match status" value="1"/>
</dbReference>
<name>A0ABM6QYQ5_PSEO1</name>
<dbReference type="RefSeq" id="WP_014337780.1">
    <property type="nucleotide sequence ID" value="NC_016830.1"/>
</dbReference>
<accession>A0ABM6QYQ5</accession>